<accession>A0A919MF73</accession>
<dbReference type="EMBL" id="BOMM01000015">
    <property type="protein sequence ID" value="GIE10275.1"/>
    <property type="molecule type" value="Genomic_DNA"/>
</dbReference>
<dbReference type="AlphaFoldDB" id="A0A919MF73"/>
<dbReference type="Proteomes" id="UP000598174">
    <property type="component" value="Unassembled WGS sequence"/>
</dbReference>
<proteinExistence type="predicted"/>
<name>A0A919MF73_9ACTN</name>
<reference evidence="1" key="1">
    <citation type="submission" date="2021-01" db="EMBL/GenBank/DDBJ databases">
        <title>Whole genome shotgun sequence of Actinoplanes ferrugineus NBRC 15555.</title>
        <authorList>
            <person name="Komaki H."/>
            <person name="Tamura T."/>
        </authorList>
    </citation>
    <scope>NUCLEOTIDE SEQUENCE</scope>
    <source>
        <strain evidence="1">NBRC 15555</strain>
    </source>
</reference>
<dbReference type="RefSeq" id="WP_203816846.1">
    <property type="nucleotide sequence ID" value="NZ_BAAABP010000031.1"/>
</dbReference>
<sequence length="122" mass="13554">MAEVIVRDETMAGRAIDEWVLPDLPDRITARELVRLRVREEVARRDAGPARRDTFRGLVRPADGSRSRLDWVTQAEIACAGFASNAFVMIAGDRQVADLDEVIDLERAHAVSFLRLTPLVGG</sequence>
<evidence type="ECO:0000313" key="2">
    <source>
        <dbReference type="Proteomes" id="UP000598174"/>
    </source>
</evidence>
<organism evidence="1 2">
    <name type="scientific">Paractinoplanes ferrugineus</name>
    <dbReference type="NCBI Taxonomy" id="113564"/>
    <lineage>
        <taxon>Bacteria</taxon>
        <taxon>Bacillati</taxon>
        <taxon>Actinomycetota</taxon>
        <taxon>Actinomycetes</taxon>
        <taxon>Micromonosporales</taxon>
        <taxon>Micromonosporaceae</taxon>
        <taxon>Paractinoplanes</taxon>
    </lineage>
</organism>
<gene>
    <name evidence="1" type="ORF">Afe05nite_21150</name>
</gene>
<comment type="caution">
    <text evidence="1">The sequence shown here is derived from an EMBL/GenBank/DDBJ whole genome shotgun (WGS) entry which is preliminary data.</text>
</comment>
<protein>
    <submittedName>
        <fullName evidence="1">Uncharacterized protein</fullName>
    </submittedName>
</protein>
<evidence type="ECO:0000313" key="1">
    <source>
        <dbReference type="EMBL" id="GIE10275.1"/>
    </source>
</evidence>
<keyword evidence="2" id="KW-1185">Reference proteome</keyword>